<dbReference type="InParanoid" id="A0A2J6T6U7"/>
<accession>A0A2J6T6U7</accession>
<dbReference type="InterPro" id="IPR029058">
    <property type="entry name" value="AB_hydrolase_fold"/>
</dbReference>
<dbReference type="SUPFAM" id="SSF53474">
    <property type="entry name" value="alpha/beta-Hydrolases"/>
    <property type="match status" value="1"/>
</dbReference>
<dbReference type="STRING" id="1095630.A0A2J6T6U7"/>
<proteinExistence type="predicted"/>
<protein>
    <submittedName>
        <fullName evidence="2">Alpha/beta-hydrolase</fullName>
    </submittedName>
</protein>
<dbReference type="Proteomes" id="UP000235371">
    <property type="component" value="Unassembled WGS sequence"/>
</dbReference>
<dbReference type="EMBL" id="KZ613817">
    <property type="protein sequence ID" value="PMD58745.1"/>
    <property type="molecule type" value="Genomic_DNA"/>
</dbReference>
<dbReference type="GeneID" id="36583059"/>
<sequence length="273" mass="28892">MPNKHINGKSLYYTIDEPAQKALATVILIHGLGSSSSYFLPVIPYLTPSIRCIAVDIAGSGLSELGESEQTIDSISVDVVSLLDALDIKNNVTIVGHSMGGIVASHFAAGHGNRVNGVVLIGPVNPSDAISRLFVSRLEDVKQDGVEGLAKSIPAAATGKLSTSLHHAFIRNLIIRTSAEGYMSLCRVISTAKVPNYEAITAPLLLIAGSDDKTAPMEGCEAIIQRYATSKALKNTKVLEGIGHWHCIEAGDVVAKHIKDFALRESVLSSEGI</sequence>
<name>A0A2J6T6U7_9HELO</name>
<dbReference type="PANTHER" id="PTHR43798">
    <property type="entry name" value="MONOACYLGLYCEROL LIPASE"/>
    <property type="match status" value="1"/>
</dbReference>
<dbReference type="InterPro" id="IPR000073">
    <property type="entry name" value="AB_hydrolase_1"/>
</dbReference>
<dbReference type="PRINTS" id="PR00111">
    <property type="entry name" value="ABHYDROLASE"/>
</dbReference>
<dbReference type="Pfam" id="PF12697">
    <property type="entry name" value="Abhydrolase_6"/>
    <property type="match status" value="1"/>
</dbReference>
<evidence type="ECO:0000313" key="3">
    <source>
        <dbReference type="Proteomes" id="UP000235371"/>
    </source>
</evidence>
<dbReference type="OrthoDB" id="2498029at2759"/>
<gene>
    <name evidence="2" type="ORF">K444DRAFT_531413</name>
</gene>
<dbReference type="PANTHER" id="PTHR43798:SF5">
    <property type="entry name" value="MONOACYLGLYCEROL LIPASE ABHD6"/>
    <property type="match status" value="1"/>
</dbReference>
<keyword evidence="2" id="KW-0378">Hydrolase</keyword>
<evidence type="ECO:0000259" key="1">
    <source>
        <dbReference type="Pfam" id="PF12697"/>
    </source>
</evidence>
<evidence type="ECO:0000313" key="2">
    <source>
        <dbReference type="EMBL" id="PMD58745.1"/>
    </source>
</evidence>
<dbReference type="Gene3D" id="3.40.50.1820">
    <property type="entry name" value="alpha/beta hydrolase"/>
    <property type="match status" value="1"/>
</dbReference>
<dbReference type="GO" id="GO:0046464">
    <property type="term" value="P:acylglycerol catabolic process"/>
    <property type="evidence" value="ECO:0007669"/>
    <property type="project" value="TreeGrafter"/>
</dbReference>
<reference evidence="2 3" key="1">
    <citation type="submission" date="2016-04" db="EMBL/GenBank/DDBJ databases">
        <title>A degradative enzymes factory behind the ericoid mycorrhizal symbiosis.</title>
        <authorList>
            <consortium name="DOE Joint Genome Institute"/>
            <person name="Martino E."/>
            <person name="Morin E."/>
            <person name="Grelet G."/>
            <person name="Kuo A."/>
            <person name="Kohler A."/>
            <person name="Daghino S."/>
            <person name="Barry K."/>
            <person name="Choi C."/>
            <person name="Cichocki N."/>
            <person name="Clum A."/>
            <person name="Copeland A."/>
            <person name="Hainaut M."/>
            <person name="Haridas S."/>
            <person name="Labutti K."/>
            <person name="Lindquist E."/>
            <person name="Lipzen A."/>
            <person name="Khouja H.-R."/>
            <person name="Murat C."/>
            <person name="Ohm R."/>
            <person name="Olson A."/>
            <person name="Spatafora J."/>
            <person name="Veneault-Fourrey C."/>
            <person name="Henrissat B."/>
            <person name="Grigoriev I."/>
            <person name="Martin F."/>
            <person name="Perotto S."/>
        </authorList>
    </citation>
    <scope>NUCLEOTIDE SEQUENCE [LARGE SCALE GENOMIC DNA]</scope>
    <source>
        <strain evidence="2 3">E</strain>
    </source>
</reference>
<dbReference type="AlphaFoldDB" id="A0A2J6T6U7"/>
<keyword evidence="3" id="KW-1185">Reference proteome</keyword>
<feature type="domain" description="AB hydrolase-1" evidence="1">
    <location>
        <begin position="26"/>
        <end position="255"/>
    </location>
</feature>
<dbReference type="RefSeq" id="XP_024735649.1">
    <property type="nucleotide sequence ID" value="XM_024874979.1"/>
</dbReference>
<dbReference type="GO" id="GO:0016020">
    <property type="term" value="C:membrane"/>
    <property type="evidence" value="ECO:0007669"/>
    <property type="project" value="TreeGrafter"/>
</dbReference>
<organism evidence="2 3">
    <name type="scientific">Hyaloscypha bicolor E</name>
    <dbReference type="NCBI Taxonomy" id="1095630"/>
    <lineage>
        <taxon>Eukaryota</taxon>
        <taxon>Fungi</taxon>
        <taxon>Dikarya</taxon>
        <taxon>Ascomycota</taxon>
        <taxon>Pezizomycotina</taxon>
        <taxon>Leotiomycetes</taxon>
        <taxon>Helotiales</taxon>
        <taxon>Hyaloscyphaceae</taxon>
        <taxon>Hyaloscypha</taxon>
        <taxon>Hyaloscypha bicolor</taxon>
    </lineage>
</organism>
<dbReference type="GO" id="GO:0047372">
    <property type="term" value="F:monoacylglycerol lipase activity"/>
    <property type="evidence" value="ECO:0007669"/>
    <property type="project" value="TreeGrafter"/>
</dbReference>
<dbReference type="InterPro" id="IPR050266">
    <property type="entry name" value="AB_hydrolase_sf"/>
</dbReference>